<evidence type="ECO:0000313" key="2">
    <source>
        <dbReference type="Proteomes" id="UP001497535"/>
    </source>
</evidence>
<proteinExistence type="predicted"/>
<protein>
    <submittedName>
        <fullName evidence="1">Uncharacterized protein</fullName>
    </submittedName>
</protein>
<dbReference type="Proteomes" id="UP001497535">
    <property type="component" value="Unassembled WGS sequence"/>
</dbReference>
<keyword evidence="2" id="KW-1185">Reference proteome</keyword>
<sequence>MFIFLFSPFSDILEGWANPSTGSVVFVKEIVCVLFLFAEKPNKEVKTLFVSPLICVCVFCHANVFAVCFDEARLFMCVYIIYINICTKIHLLEKVLRFSLQLIYYFVIPHF</sequence>
<accession>A0ACB0YRC1</accession>
<comment type="caution">
    <text evidence="1">The sequence shown here is derived from an EMBL/GenBank/DDBJ whole genome shotgun (WGS) entry which is preliminary data.</text>
</comment>
<gene>
    <name evidence="1" type="ORF">MENTE1834_LOCUS15525</name>
</gene>
<name>A0ACB0YRC1_MELEN</name>
<dbReference type="EMBL" id="CAVMJV010000017">
    <property type="protein sequence ID" value="CAK5058746.1"/>
    <property type="molecule type" value="Genomic_DNA"/>
</dbReference>
<organism evidence="1 2">
    <name type="scientific">Meloidogyne enterolobii</name>
    <name type="common">Root-knot nematode worm</name>
    <name type="synonym">Meloidogyne mayaguensis</name>
    <dbReference type="NCBI Taxonomy" id="390850"/>
    <lineage>
        <taxon>Eukaryota</taxon>
        <taxon>Metazoa</taxon>
        <taxon>Ecdysozoa</taxon>
        <taxon>Nematoda</taxon>
        <taxon>Chromadorea</taxon>
        <taxon>Rhabditida</taxon>
        <taxon>Tylenchina</taxon>
        <taxon>Tylenchomorpha</taxon>
        <taxon>Tylenchoidea</taxon>
        <taxon>Meloidogynidae</taxon>
        <taxon>Meloidogyninae</taxon>
        <taxon>Meloidogyne</taxon>
    </lineage>
</organism>
<reference evidence="1" key="1">
    <citation type="submission" date="2023-11" db="EMBL/GenBank/DDBJ databases">
        <authorList>
            <person name="Poullet M."/>
        </authorList>
    </citation>
    <scope>NUCLEOTIDE SEQUENCE</scope>
    <source>
        <strain evidence="1">E1834</strain>
    </source>
</reference>
<evidence type="ECO:0000313" key="1">
    <source>
        <dbReference type="EMBL" id="CAK5058746.1"/>
    </source>
</evidence>